<accession>A0A8X6UTW7</accession>
<protein>
    <submittedName>
        <fullName evidence="1">Uncharacterized protein</fullName>
    </submittedName>
</protein>
<gene>
    <name evidence="1" type="ORF">NPIL_45651</name>
</gene>
<dbReference type="Proteomes" id="UP000887013">
    <property type="component" value="Unassembled WGS sequence"/>
</dbReference>
<sequence length="83" mass="9492">METTDSNEFPADESSITCFLPNPGQIIDKENNLNEVEPVDVCREEELNFKQHETLEKKIASKKRCLNDNSFSSDEDIQVIFIA</sequence>
<name>A0A8X6UTW7_NEPPI</name>
<keyword evidence="2" id="KW-1185">Reference proteome</keyword>
<organism evidence="1 2">
    <name type="scientific">Nephila pilipes</name>
    <name type="common">Giant wood spider</name>
    <name type="synonym">Nephila maculata</name>
    <dbReference type="NCBI Taxonomy" id="299642"/>
    <lineage>
        <taxon>Eukaryota</taxon>
        <taxon>Metazoa</taxon>
        <taxon>Ecdysozoa</taxon>
        <taxon>Arthropoda</taxon>
        <taxon>Chelicerata</taxon>
        <taxon>Arachnida</taxon>
        <taxon>Araneae</taxon>
        <taxon>Araneomorphae</taxon>
        <taxon>Entelegynae</taxon>
        <taxon>Araneoidea</taxon>
        <taxon>Nephilidae</taxon>
        <taxon>Nephila</taxon>
    </lineage>
</organism>
<reference evidence="1" key="1">
    <citation type="submission" date="2020-08" db="EMBL/GenBank/DDBJ databases">
        <title>Multicomponent nature underlies the extraordinary mechanical properties of spider dragline silk.</title>
        <authorList>
            <person name="Kono N."/>
            <person name="Nakamura H."/>
            <person name="Mori M."/>
            <person name="Yoshida Y."/>
            <person name="Ohtoshi R."/>
            <person name="Malay A.D."/>
            <person name="Moran D.A.P."/>
            <person name="Tomita M."/>
            <person name="Numata K."/>
            <person name="Arakawa K."/>
        </authorList>
    </citation>
    <scope>NUCLEOTIDE SEQUENCE</scope>
</reference>
<evidence type="ECO:0000313" key="2">
    <source>
        <dbReference type="Proteomes" id="UP000887013"/>
    </source>
</evidence>
<dbReference type="EMBL" id="BMAW01037466">
    <property type="protein sequence ID" value="GFU48485.1"/>
    <property type="molecule type" value="Genomic_DNA"/>
</dbReference>
<evidence type="ECO:0000313" key="1">
    <source>
        <dbReference type="EMBL" id="GFU48485.1"/>
    </source>
</evidence>
<dbReference type="AlphaFoldDB" id="A0A8X6UTW7"/>
<comment type="caution">
    <text evidence="1">The sequence shown here is derived from an EMBL/GenBank/DDBJ whole genome shotgun (WGS) entry which is preliminary data.</text>
</comment>
<proteinExistence type="predicted"/>